<accession>A0A0D6M726</accession>
<dbReference type="AlphaFoldDB" id="A0A0D6M726"/>
<dbReference type="InterPro" id="IPR001283">
    <property type="entry name" value="CRISP-related"/>
</dbReference>
<dbReference type="SUPFAM" id="SSF55797">
    <property type="entry name" value="PR-1-like"/>
    <property type="match status" value="2"/>
</dbReference>
<protein>
    <submittedName>
        <fullName evidence="2">SCP-like protein</fullName>
    </submittedName>
</protein>
<feature type="domain" description="SCP" evidence="1">
    <location>
        <begin position="32"/>
        <end position="193"/>
    </location>
</feature>
<dbReference type="CDD" id="cd05380">
    <property type="entry name" value="CAP_euk"/>
    <property type="match status" value="2"/>
</dbReference>
<evidence type="ECO:0000313" key="2">
    <source>
        <dbReference type="EMBL" id="EPB79268.1"/>
    </source>
</evidence>
<dbReference type="Gene3D" id="3.40.33.10">
    <property type="entry name" value="CAP"/>
    <property type="match status" value="2"/>
</dbReference>
<reference evidence="2 3" key="1">
    <citation type="submission" date="2013-05" db="EMBL/GenBank/DDBJ databases">
        <title>Draft genome of the parasitic nematode Anyclostoma ceylanicum.</title>
        <authorList>
            <person name="Mitreva M."/>
        </authorList>
    </citation>
    <scope>NUCLEOTIDE SEQUENCE [LARGE SCALE GENOMIC DNA]</scope>
</reference>
<name>A0A0D6M726_9BILA</name>
<dbReference type="EMBL" id="KE124797">
    <property type="protein sequence ID" value="EPB79268.1"/>
    <property type="molecule type" value="Genomic_DNA"/>
</dbReference>
<gene>
    <name evidence="2" type="ORF">ANCCEY_01691</name>
</gene>
<dbReference type="SMART" id="SM00198">
    <property type="entry name" value="SCP"/>
    <property type="match status" value="2"/>
</dbReference>
<keyword evidence="3" id="KW-1185">Reference proteome</keyword>
<dbReference type="GO" id="GO:0005576">
    <property type="term" value="C:extracellular region"/>
    <property type="evidence" value="ECO:0007669"/>
    <property type="project" value="InterPro"/>
</dbReference>
<dbReference type="InterPro" id="IPR014044">
    <property type="entry name" value="CAP_dom"/>
</dbReference>
<organism evidence="2 3">
    <name type="scientific">Ancylostoma ceylanicum</name>
    <dbReference type="NCBI Taxonomy" id="53326"/>
    <lineage>
        <taxon>Eukaryota</taxon>
        <taxon>Metazoa</taxon>
        <taxon>Ecdysozoa</taxon>
        <taxon>Nematoda</taxon>
        <taxon>Chromadorea</taxon>
        <taxon>Rhabditida</taxon>
        <taxon>Rhabditina</taxon>
        <taxon>Rhabditomorpha</taxon>
        <taxon>Strongyloidea</taxon>
        <taxon>Ancylostomatidae</taxon>
        <taxon>Ancylostomatinae</taxon>
        <taxon>Ancylostoma</taxon>
    </lineage>
</organism>
<dbReference type="Proteomes" id="UP000054495">
    <property type="component" value="Unassembled WGS sequence"/>
</dbReference>
<dbReference type="PRINTS" id="PR00837">
    <property type="entry name" value="V5TPXLIKE"/>
</dbReference>
<dbReference type="PANTHER" id="PTHR10334">
    <property type="entry name" value="CYSTEINE-RICH SECRETORY PROTEIN-RELATED"/>
    <property type="match status" value="1"/>
</dbReference>
<feature type="domain" description="SCP" evidence="1">
    <location>
        <begin position="254"/>
        <end position="426"/>
    </location>
</feature>
<proteinExistence type="predicted"/>
<dbReference type="InterPro" id="IPR018244">
    <property type="entry name" value="Allrgn_V5/Tpx1_CS"/>
</dbReference>
<evidence type="ECO:0000313" key="3">
    <source>
        <dbReference type="Proteomes" id="UP000054495"/>
    </source>
</evidence>
<dbReference type="Pfam" id="PF00188">
    <property type="entry name" value="CAP"/>
    <property type="match status" value="2"/>
</dbReference>
<dbReference type="InterPro" id="IPR035940">
    <property type="entry name" value="CAP_sf"/>
</dbReference>
<evidence type="ECO:0000259" key="1">
    <source>
        <dbReference type="SMART" id="SM00198"/>
    </source>
</evidence>
<dbReference type="PROSITE" id="PS01010">
    <property type="entry name" value="CRISP_2"/>
    <property type="match status" value="1"/>
</dbReference>
<sequence>MIGRGRSQGAAKLFAASLSICDSNQFPTFTEVDRQAILTAHNELRAKIAAGKQPNYQGNLPSAQNMYQLIYDCKMEKELQEEIEGCTGKATLAEKYGQNILVIHSDRLPALTQNPVTQQNDNKSDRLKFTVDMWASPQNYYGLKNVSDYDDNRLYTFANMANGKTLRFGCGYKADCGANQDIVHTSCIYNLVGGYPHSVLYERGRMCKKNTDCTTYENSKCDQTSHLCVFKGTPPGPGGGPNTKCPKNKGMGDPARKAILDAHNKRRSKLARGQIRNGRKATNKNLPTASFMTKMTYDCATEAEAIEYANTCELMKSAQNDRRGYGENVFIYPAPNADPVAAFEAYLALPKYRFIKAAKSWWDQIFLDGINWEVKYTQSLKDKTIDQKAFTQMAWAKSMKLGCGMQTCGMSSFIVCRYSPAGNVLNEPIYLPGDICSGCRAACKESDGLCNLG</sequence>